<evidence type="ECO:0000256" key="6">
    <source>
        <dbReference type="ARBA" id="ARBA00023004"/>
    </source>
</evidence>
<comment type="caution">
    <text evidence="10">The sequence shown here is derived from an EMBL/GenBank/DDBJ whole genome shotgun (WGS) entry which is preliminary data.</text>
</comment>
<dbReference type="SFLD" id="SFLDG01082">
    <property type="entry name" value="B12-binding_domain_containing"/>
    <property type="match status" value="1"/>
</dbReference>
<dbReference type="InterPro" id="IPR038135">
    <property type="entry name" value="Methylthiotransferase_N_sf"/>
</dbReference>
<feature type="domain" description="Radical SAM core" evidence="9">
    <location>
        <begin position="98"/>
        <end position="326"/>
    </location>
</feature>
<proteinExistence type="predicted"/>
<keyword evidence="6" id="KW-0408">Iron</keyword>
<evidence type="ECO:0000256" key="4">
    <source>
        <dbReference type="ARBA" id="ARBA00022691"/>
    </source>
</evidence>
<feature type="domain" description="MTTase N-terminal" evidence="8">
    <location>
        <begin position="1"/>
        <end position="101"/>
    </location>
</feature>
<reference evidence="10 11" key="1">
    <citation type="submission" date="2019-06" db="EMBL/GenBank/DDBJ databases">
        <authorList>
            <person name="Lee I."/>
            <person name="Jang G.I."/>
            <person name="Hwang C.Y."/>
        </authorList>
    </citation>
    <scope>NUCLEOTIDE SEQUENCE [LARGE SCALE GENOMIC DNA]</scope>
    <source>
        <strain evidence="10 11">PAMC 28131</strain>
    </source>
</reference>
<dbReference type="SUPFAM" id="SSF102114">
    <property type="entry name" value="Radical SAM enzymes"/>
    <property type="match status" value="1"/>
</dbReference>
<accession>A0A501XKV5</accession>
<dbReference type="SMART" id="SM00729">
    <property type="entry name" value="Elp3"/>
    <property type="match status" value="1"/>
</dbReference>
<keyword evidence="11" id="KW-1185">Reference proteome</keyword>
<dbReference type="SFLD" id="SFLDS00029">
    <property type="entry name" value="Radical_SAM"/>
    <property type="match status" value="1"/>
</dbReference>
<evidence type="ECO:0000259" key="8">
    <source>
        <dbReference type="PROSITE" id="PS51449"/>
    </source>
</evidence>
<keyword evidence="5" id="KW-0479">Metal-binding</keyword>
<name>A0A501XKV5_9SPHN</name>
<dbReference type="InterPro" id="IPR020612">
    <property type="entry name" value="Methylthiotransferase_CS"/>
</dbReference>
<dbReference type="PANTHER" id="PTHR11918:SF45">
    <property type="entry name" value="THREONYLCARBAMOYLADENOSINE TRNA METHYLTHIOTRANSFERASE"/>
    <property type="match status" value="1"/>
</dbReference>
<evidence type="ECO:0000313" key="11">
    <source>
        <dbReference type="Proteomes" id="UP000319897"/>
    </source>
</evidence>
<dbReference type="GO" id="GO:0035598">
    <property type="term" value="F:tRNA (N(6)-L-threonylcarbamoyladenosine(37)-C(2))-methylthiotransferase activity"/>
    <property type="evidence" value="ECO:0007669"/>
    <property type="project" value="TreeGrafter"/>
</dbReference>
<keyword evidence="7" id="KW-0411">Iron-sulfur</keyword>
<evidence type="ECO:0000256" key="3">
    <source>
        <dbReference type="ARBA" id="ARBA00022679"/>
    </source>
</evidence>
<evidence type="ECO:0000259" key="9">
    <source>
        <dbReference type="PROSITE" id="PS51918"/>
    </source>
</evidence>
<dbReference type="Gene3D" id="3.40.50.12160">
    <property type="entry name" value="Methylthiotransferase, N-terminal domain"/>
    <property type="match status" value="1"/>
</dbReference>
<gene>
    <name evidence="10" type="ORF">FJQ54_09860</name>
</gene>
<dbReference type="PROSITE" id="PS51449">
    <property type="entry name" value="MTTASE_N"/>
    <property type="match status" value="1"/>
</dbReference>
<dbReference type="InterPro" id="IPR013848">
    <property type="entry name" value="Methylthiotransferase_N"/>
</dbReference>
<dbReference type="Proteomes" id="UP000319897">
    <property type="component" value="Unassembled WGS sequence"/>
</dbReference>
<dbReference type="InterPro" id="IPR023404">
    <property type="entry name" value="rSAM_horseshoe"/>
</dbReference>
<evidence type="ECO:0000256" key="7">
    <source>
        <dbReference type="ARBA" id="ARBA00023014"/>
    </source>
</evidence>
<keyword evidence="4" id="KW-0949">S-adenosyl-L-methionine</keyword>
<dbReference type="PANTHER" id="PTHR11918">
    <property type="entry name" value="RADICAL SAM PROTEINS"/>
    <property type="match status" value="1"/>
</dbReference>
<evidence type="ECO:0000256" key="1">
    <source>
        <dbReference type="ARBA" id="ARBA00001966"/>
    </source>
</evidence>
<organism evidence="10 11">
    <name type="scientific">Sandaracinobacter neustonicus</name>
    <dbReference type="NCBI Taxonomy" id="1715348"/>
    <lineage>
        <taxon>Bacteria</taxon>
        <taxon>Pseudomonadati</taxon>
        <taxon>Pseudomonadota</taxon>
        <taxon>Alphaproteobacteria</taxon>
        <taxon>Sphingomonadales</taxon>
        <taxon>Sphingosinicellaceae</taxon>
        <taxon>Sandaracinobacter</taxon>
    </lineage>
</organism>
<keyword evidence="3" id="KW-0808">Transferase</keyword>
<dbReference type="GO" id="GO:0051539">
    <property type="term" value="F:4 iron, 4 sulfur cluster binding"/>
    <property type="evidence" value="ECO:0007669"/>
    <property type="project" value="UniProtKB-KW"/>
</dbReference>
<comment type="cofactor">
    <cofactor evidence="1">
        <name>[4Fe-4S] cluster</name>
        <dbReference type="ChEBI" id="CHEBI:49883"/>
    </cofactor>
</comment>
<sequence>MTARVITHGCRSNLAERDALAALAPVGATVINSCAVTAEAVRDARAAARTAARNGPVYVTGCAATLEPARFADIATLIPNAFKLNGDAWGRAGHHTPVTRQSRAFVAVQDGCDHDCTFCVTRLARGRSRSVPLETVVARIAALAAQGVNEVVLTGIDATSYGQDLPGTPALGTLVQAILARTAIPRLRLSSLDSAEADEALIEAFQDQRLMPHVHLSLQSGDDLILKRMKRRHSRADAVRLSERLRTARADIALGADLIAGFPTEGEAAHANSLSLLADCRLVHTHIFPFSPRPGTAAARMPQVPPAVAKARAADLRAAAASRHADFTAAFVGKPVDSVSEGGQGYSAHGLRLRYAAPRPKGALVRLTPTHLNDGLLAE</sequence>
<dbReference type="InterPro" id="IPR058240">
    <property type="entry name" value="rSAM_sf"/>
</dbReference>
<dbReference type="PROSITE" id="PS51918">
    <property type="entry name" value="RADICAL_SAM"/>
    <property type="match status" value="1"/>
</dbReference>
<evidence type="ECO:0000256" key="5">
    <source>
        <dbReference type="ARBA" id="ARBA00022723"/>
    </source>
</evidence>
<protein>
    <submittedName>
        <fullName evidence="10">Radical SAM protein</fullName>
    </submittedName>
</protein>
<dbReference type="Pfam" id="PF04055">
    <property type="entry name" value="Radical_SAM"/>
    <property type="match status" value="1"/>
</dbReference>
<evidence type="ECO:0000313" key="10">
    <source>
        <dbReference type="EMBL" id="TPE61186.1"/>
    </source>
</evidence>
<dbReference type="CDD" id="cd01335">
    <property type="entry name" value="Radical_SAM"/>
    <property type="match status" value="1"/>
</dbReference>
<evidence type="ECO:0000256" key="2">
    <source>
        <dbReference type="ARBA" id="ARBA00022485"/>
    </source>
</evidence>
<dbReference type="OrthoDB" id="9805215at2"/>
<dbReference type="RefSeq" id="WP_140928244.1">
    <property type="nucleotide sequence ID" value="NZ_VFSU01000024.1"/>
</dbReference>
<dbReference type="PROSITE" id="PS01278">
    <property type="entry name" value="MTTASE_RADICAL"/>
    <property type="match status" value="1"/>
</dbReference>
<dbReference type="GO" id="GO:0046872">
    <property type="term" value="F:metal ion binding"/>
    <property type="evidence" value="ECO:0007669"/>
    <property type="project" value="UniProtKB-KW"/>
</dbReference>
<dbReference type="Gene3D" id="3.80.30.20">
    <property type="entry name" value="tm_1862 like domain"/>
    <property type="match status" value="1"/>
</dbReference>
<dbReference type="EMBL" id="VFSU01000024">
    <property type="protein sequence ID" value="TPE61186.1"/>
    <property type="molecule type" value="Genomic_DNA"/>
</dbReference>
<dbReference type="InterPro" id="IPR006638">
    <property type="entry name" value="Elp3/MiaA/NifB-like_rSAM"/>
</dbReference>
<keyword evidence="2" id="KW-0004">4Fe-4S</keyword>
<dbReference type="AlphaFoldDB" id="A0A501XKV5"/>
<dbReference type="InterPro" id="IPR007197">
    <property type="entry name" value="rSAM"/>
</dbReference>